<dbReference type="Pfam" id="PF23648">
    <property type="entry name" value="DUF7147"/>
    <property type="match status" value="1"/>
</dbReference>
<proteinExistence type="predicted"/>
<dbReference type="Proteomes" id="UP000187608">
    <property type="component" value="Unassembled WGS sequence"/>
</dbReference>
<dbReference type="AlphaFoldDB" id="A0A1N7ILQ0"/>
<feature type="domain" description="DUF7147" evidence="1">
    <location>
        <begin position="1"/>
        <end position="121"/>
    </location>
</feature>
<reference evidence="3" key="1">
    <citation type="submission" date="2017-01" db="EMBL/GenBank/DDBJ databases">
        <authorList>
            <person name="Varghese N."/>
            <person name="Submissions S."/>
        </authorList>
    </citation>
    <scope>NUCLEOTIDE SEQUENCE [LARGE SCALE GENOMIC DNA]</scope>
    <source>
        <strain evidence="3">DSM 23127</strain>
    </source>
</reference>
<accession>A0A1N7ILQ0</accession>
<gene>
    <name evidence="2" type="ORF">SAMN05421687_101507</name>
</gene>
<organism evidence="2 3">
    <name type="scientific">Salimicrobium flavidum</name>
    <dbReference type="NCBI Taxonomy" id="570947"/>
    <lineage>
        <taxon>Bacteria</taxon>
        <taxon>Bacillati</taxon>
        <taxon>Bacillota</taxon>
        <taxon>Bacilli</taxon>
        <taxon>Bacillales</taxon>
        <taxon>Bacillaceae</taxon>
        <taxon>Salimicrobium</taxon>
    </lineage>
</organism>
<dbReference type="OrthoDB" id="2427086at2"/>
<evidence type="ECO:0000259" key="1">
    <source>
        <dbReference type="Pfam" id="PF23648"/>
    </source>
</evidence>
<dbReference type="RefSeq" id="WP_076556765.1">
    <property type="nucleotide sequence ID" value="NZ_FTOC01000001.1"/>
</dbReference>
<dbReference type="InterPro" id="IPR055571">
    <property type="entry name" value="DUF7147"/>
</dbReference>
<dbReference type="EMBL" id="FTOC01000001">
    <property type="protein sequence ID" value="SIS37999.1"/>
    <property type="molecule type" value="Genomic_DNA"/>
</dbReference>
<keyword evidence="3" id="KW-1185">Reference proteome</keyword>
<name>A0A1N7ILQ0_9BACI</name>
<evidence type="ECO:0000313" key="2">
    <source>
        <dbReference type="EMBL" id="SIS37999.1"/>
    </source>
</evidence>
<protein>
    <recommendedName>
        <fullName evidence="1">DUF7147 domain-containing protein</fullName>
    </recommendedName>
</protein>
<dbReference type="STRING" id="570947.SAMN05421687_101507"/>
<evidence type="ECO:0000313" key="3">
    <source>
        <dbReference type="Proteomes" id="UP000187608"/>
    </source>
</evidence>
<sequence length="127" mass="14924">MRQKFIELGEGYTDIYELIELGRQMPERVKAALAFHSEINGQSKTSLALIMKPAEKFQPIYICREGIPNPHEIPNTRFDLFQKMTEEIQTDIHEYTLKPSTMFPETDLYYQYLIGILRSNKELPRLL</sequence>